<comment type="caution">
    <text evidence="1">The sequence shown here is derived from an EMBL/GenBank/DDBJ whole genome shotgun (WGS) entry which is preliminary data.</text>
</comment>
<reference evidence="1 2" key="1">
    <citation type="submission" date="2015-01" db="EMBL/GenBank/DDBJ databases">
        <title>Evolution of Trichinella species and genotypes.</title>
        <authorList>
            <person name="Korhonen P.K."/>
            <person name="Edoardo P."/>
            <person name="Giuseppe L.R."/>
            <person name="Gasser R.B."/>
        </authorList>
    </citation>
    <scope>NUCLEOTIDE SEQUENCE [LARGE SCALE GENOMIC DNA]</scope>
    <source>
        <strain evidence="1">ISS13</strain>
    </source>
</reference>
<gene>
    <name evidence="1" type="ORF">T4A_2788</name>
</gene>
<protein>
    <submittedName>
        <fullName evidence="1">Uncharacterized protein</fullName>
    </submittedName>
</protein>
<evidence type="ECO:0000313" key="1">
    <source>
        <dbReference type="EMBL" id="KRY63402.1"/>
    </source>
</evidence>
<dbReference type="Proteomes" id="UP000054632">
    <property type="component" value="Unassembled WGS sequence"/>
</dbReference>
<sequence length="22" mass="2204">MGCICLAQGVALLEGMALLEAP</sequence>
<proteinExistence type="predicted"/>
<organism evidence="1 2">
    <name type="scientific">Trichinella pseudospiralis</name>
    <name type="common">Parasitic roundworm</name>
    <dbReference type="NCBI Taxonomy" id="6337"/>
    <lineage>
        <taxon>Eukaryota</taxon>
        <taxon>Metazoa</taxon>
        <taxon>Ecdysozoa</taxon>
        <taxon>Nematoda</taxon>
        <taxon>Enoplea</taxon>
        <taxon>Dorylaimia</taxon>
        <taxon>Trichinellida</taxon>
        <taxon>Trichinellidae</taxon>
        <taxon>Trichinella</taxon>
    </lineage>
</organism>
<name>A0A0V1DPD7_TRIPS</name>
<dbReference type="EMBL" id="JYDR01001233">
    <property type="protein sequence ID" value="KRY63402.1"/>
    <property type="molecule type" value="Genomic_DNA"/>
</dbReference>
<feature type="non-terminal residue" evidence="1">
    <location>
        <position position="22"/>
    </location>
</feature>
<evidence type="ECO:0000313" key="2">
    <source>
        <dbReference type="Proteomes" id="UP000054632"/>
    </source>
</evidence>
<dbReference type="AlphaFoldDB" id="A0A0V1DPD7"/>
<accession>A0A0V1DPD7</accession>